<sequence length="171" mass="18317">MTRSGLGLHTGSAGAQPLHVGLTNKHIFTFLVLRPEAAPILQRLAAARKARNNRRAMRRARGDADVSDDEGDENELDGLVVGAPATSGVVASSGNAAGNGIVRATRVYLGMLSRGLTSFWNGILVVPRWPSSLTPQQQEELLKTITAFCELMATIAKLLPEPKNDNEGDFE</sequence>
<feature type="non-terminal residue" evidence="2">
    <location>
        <position position="171"/>
    </location>
</feature>
<evidence type="ECO:0000313" key="2">
    <source>
        <dbReference type="EMBL" id="GAT44667.1"/>
    </source>
</evidence>
<feature type="non-terminal residue" evidence="2">
    <location>
        <position position="1"/>
    </location>
</feature>
<dbReference type="EMBL" id="DF839974">
    <property type="protein sequence ID" value="GAT44667.1"/>
    <property type="molecule type" value="Genomic_DNA"/>
</dbReference>
<name>A0ABQ0L0Z0_MYCCL</name>
<proteinExistence type="predicted"/>
<protein>
    <submittedName>
        <fullName evidence="2">Uncharacterized protein</fullName>
    </submittedName>
</protein>
<keyword evidence="3" id="KW-1185">Reference proteome</keyword>
<evidence type="ECO:0000313" key="3">
    <source>
        <dbReference type="Proteomes" id="UP000815677"/>
    </source>
</evidence>
<accession>A0ABQ0L0Z0</accession>
<reference evidence="2" key="1">
    <citation type="submission" date="2014-09" db="EMBL/GenBank/DDBJ databases">
        <title>Genome sequence of the luminous mushroom Mycena chlorophos for searching fungal bioluminescence genes.</title>
        <authorList>
            <person name="Tanaka Y."/>
            <person name="Kasuga D."/>
            <person name="Oba Y."/>
            <person name="Hase S."/>
            <person name="Sato K."/>
            <person name="Oba Y."/>
            <person name="Sakakibara Y."/>
        </authorList>
    </citation>
    <scope>NUCLEOTIDE SEQUENCE</scope>
</reference>
<organism evidence="2 3">
    <name type="scientific">Mycena chlorophos</name>
    <name type="common">Agaric fungus</name>
    <name type="synonym">Agaricus chlorophos</name>
    <dbReference type="NCBI Taxonomy" id="658473"/>
    <lineage>
        <taxon>Eukaryota</taxon>
        <taxon>Fungi</taxon>
        <taxon>Dikarya</taxon>
        <taxon>Basidiomycota</taxon>
        <taxon>Agaricomycotina</taxon>
        <taxon>Agaricomycetes</taxon>
        <taxon>Agaricomycetidae</taxon>
        <taxon>Agaricales</taxon>
        <taxon>Marasmiineae</taxon>
        <taxon>Mycenaceae</taxon>
        <taxon>Mycena</taxon>
    </lineage>
</organism>
<feature type="region of interest" description="Disordered" evidence="1">
    <location>
        <begin position="51"/>
        <end position="73"/>
    </location>
</feature>
<evidence type="ECO:0000256" key="1">
    <source>
        <dbReference type="SAM" id="MobiDB-lite"/>
    </source>
</evidence>
<gene>
    <name evidence="2" type="ORF">MCHLO_02282</name>
</gene>
<dbReference type="Proteomes" id="UP000815677">
    <property type="component" value="Unassembled WGS sequence"/>
</dbReference>